<protein>
    <submittedName>
        <fullName evidence="2">DUF2690 domain-containing protein</fullName>
    </submittedName>
</protein>
<feature type="region of interest" description="Disordered" evidence="1">
    <location>
        <begin position="1"/>
        <end position="27"/>
    </location>
</feature>
<dbReference type="KEGG" id="kqi:F1D05_13205"/>
<dbReference type="EMBL" id="CP043661">
    <property type="protein sequence ID" value="QNE18692.1"/>
    <property type="molecule type" value="Genomic_DNA"/>
</dbReference>
<accession>A0A7G6WXH7</accession>
<name>A0A7G6WXH7_9ACTN</name>
<gene>
    <name evidence="2" type="ORF">F1D05_13205</name>
</gene>
<evidence type="ECO:0000313" key="3">
    <source>
        <dbReference type="Proteomes" id="UP000515563"/>
    </source>
</evidence>
<reference evidence="3" key="1">
    <citation type="submission" date="2019-09" db="EMBL/GenBank/DDBJ databases">
        <title>Antimicrobial potential of Antarctic Bacteria.</title>
        <authorList>
            <person name="Benaud N."/>
            <person name="Edwards R.J."/>
            <person name="Ferrari B.C."/>
        </authorList>
    </citation>
    <scope>NUCLEOTIDE SEQUENCE [LARGE SCALE GENOMIC DNA]</scope>
    <source>
        <strain evidence="3">SPB151</strain>
    </source>
</reference>
<evidence type="ECO:0000256" key="1">
    <source>
        <dbReference type="SAM" id="MobiDB-lite"/>
    </source>
</evidence>
<feature type="compositionally biased region" description="Polar residues" evidence="1">
    <location>
        <begin position="1"/>
        <end position="22"/>
    </location>
</feature>
<reference evidence="2 3" key="2">
    <citation type="journal article" date="2020" name="Microbiol. Resour. Announc.">
        <title>Antarctic desert soil bacteria exhibit high novel natural product potential, evaluated through long-read genome sequencing and comparative genomics.</title>
        <authorList>
            <person name="Benaud N."/>
            <person name="Edwards R.J."/>
            <person name="Amos T.G."/>
            <person name="D'Agostino P.M."/>
            <person name="Gutierrez-Chavez C."/>
            <person name="Montgomery K."/>
            <person name="Nicetic I."/>
            <person name="Ferrari B.C."/>
        </authorList>
    </citation>
    <scope>NUCLEOTIDE SEQUENCE [LARGE SCALE GENOMIC DNA]</scope>
    <source>
        <strain evidence="2 3">SPB151</strain>
    </source>
</reference>
<evidence type="ECO:0000313" key="2">
    <source>
        <dbReference type="EMBL" id="QNE18692.1"/>
    </source>
</evidence>
<dbReference type="Proteomes" id="UP000515563">
    <property type="component" value="Chromosome"/>
</dbReference>
<organism evidence="2 3">
    <name type="scientific">Kribbella qitaiheensis</name>
    <dbReference type="NCBI Taxonomy" id="1544730"/>
    <lineage>
        <taxon>Bacteria</taxon>
        <taxon>Bacillati</taxon>
        <taxon>Actinomycetota</taxon>
        <taxon>Actinomycetes</taxon>
        <taxon>Propionibacteriales</taxon>
        <taxon>Kribbellaceae</taxon>
        <taxon>Kribbella</taxon>
    </lineage>
</organism>
<keyword evidence="3" id="KW-1185">Reference proteome</keyword>
<dbReference type="AlphaFoldDB" id="A0A7G6WXH7"/>
<proteinExistence type="predicted"/>
<dbReference type="Pfam" id="PF10901">
    <property type="entry name" value="DUF2690"/>
    <property type="match status" value="1"/>
</dbReference>
<dbReference type="InterPro" id="IPR021224">
    <property type="entry name" value="DUF2690"/>
</dbReference>
<sequence length="177" mass="19660">MHTIPRTQPSSVNASQQSTSTGRLGDPLRRRMARRLSTITIFLLLVASSMLSPIGISPASAAGCYRQGCNNQDPQAMGCSADAKSLDSYTWNGFYVEMRFSPSCSAAWTRATVNDCSHGGSIKTIAWYDWQATQWAAQSNVQVPCYGTTWTKMFSYYFYIQSCIQLYGGPQYCTRTH</sequence>